<feature type="transmembrane region" description="Helical" evidence="2">
    <location>
        <begin position="20"/>
        <end position="39"/>
    </location>
</feature>
<reference evidence="4" key="1">
    <citation type="submission" date="2013-03" db="EMBL/GenBank/DDBJ databases">
        <title>The Genome Sequence of Anopheles christyi ACHKN1017.</title>
        <authorList>
            <consortium name="The Broad Institute Genomics Platform"/>
            <person name="Neafsey D.E."/>
            <person name="Besansky N."/>
            <person name="Walker B."/>
            <person name="Young S.K."/>
            <person name="Zeng Q."/>
            <person name="Gargeya S."/>
            <person name="Fitzgerald M."/>
            <person name="Haas B."/>
            <person name="Abouelleil A."/>
            <person name="Allen A.W."/>
            <person name="Alvarado L."/>
            <person name="Arachchi H.M."/>
            <person name="Berlin A.M."/>
            <person name="Chapman S.B."/>
            <person name="Gainer-Dewar J."/>
            <person name="Goldberg J."/>
            <person name="Griggs A."/>
            <person name="Gujja S."/>
            <person name="Hansen M."/>
            <person name="Howarth C."/>
            <person name="Imamovic A."/>
            <person name="Ireland A."/>
            <person name="Larimer J."/>
            <person name="McCowan C."/>
            <person name="Murphy C."/>
            <person name="Pearson M."/>
            <person name="Poon T.W."/>
            <person name="Priest M."/>
            <person name="Roberts A."/>
            <person name="Saif S."/>
            <person name="Shea T."/>
            <person name="Sisk P."/>
            <person name="Sykes S."/>
            <person name="Wortman J."/>
            <person name="Nusbaum C."/>
            <person name="Birren B."/>
        </authorList>
    </citation>
    <scope>NUCLEOTIDE SEQUENCE [LARGE SCALE GENOMIC DNA]</scope>
    <source>
        <strain evidence="4">ACHKN1017</strain>
    </source>
</reference>
<feature type="compositionally biased region" description="Basic and acidic residues" evidence="1">
    <location>
        <begin position="229"/>
        <end position="238"/>
    </location>
</feature>
<reference evidence="3" key="2">
    <citation type="submission" date="2020-05" db="UniProtKB">
        <authorList>
            <consortium name="EnsemblMetazoa"/>
        </authorList>
    </citation>
    <scope>IDENTIFICATION</scope>
    <source>
        <strain evidence="3">ACHKN1017</strain>
    </source>
</reference>
<feature type="transmembrane region" description="Helical" evidence="2">
    <location>
        <begin position="89"/>
        <end position="108"/>
    </location>
</feature>
<feature type="transmembrane region" description="Helical" evidence="2">
    <location>
        <begin position="59"/>
        <end position="77"/>
    </location>
</feature>
<dbReference type="InterPro" id="IPR050327">
    <property type="entry name" value="Proton-linked_MCT"/>
</dbReference>
<dbReference type="PANTHER" id="PTHR11360">
    <property type="entry name" value="MONOCARBOXYLATE TRANSPORTER"/>
    <property type="match status" value="1"/>
</dbReference>
<dbReference type="EnsemblMetazoa" id="ACHR005559-RA">
    <property type="protein sequence ID" value="ACHR005559-PA"/>
    <property type="gene ID" value="ACHR005559"/>
</dbReference>
<sequence length="545" mass="59982">MAAGEVHTGRYHRVPPEGGWGLLVGVGMAMMFVVTLGSLPSFGLMFGDFLTELGEETSAIALITSCFFSALSFAGLFTNTLMKKTSCRTVGLIGAVSYIIGSMMTIFVRSTNELLISFAVFQGAGFGLMIPVSYTTFNAYFVEKRVVMMSVAQTLIGVGTMFYPIFIQRSMDAYGFRGCMAVLAAVNSHTLLAMLVMHPVEWHMRRVPLDAASGGEYDAVPTTTTSASQEEKPAKTEDEFQELPAGQGLCQRNAKLRASRRASSIPGLGNWSGPVVVSDSTERDTKPATKWQILVDFLDLTLLKDPIYVNIVLGISFALYSDLAFFTLQPMYLFMLSFSKVGHVGILHATLTASVDPEQRGRMQFKFPLPEPQPADVSLIIAIGAGADLISRIFLAISSTCLNIRARYVYLAGSLFTIVARFGFLCVFDFYGMAIVTAIMGFLRTWIHVPLPLVFSEYLSQERFPSGYGLFMFLQGNITFAIGPLVGYIRDVTGSYTVSFHCLTLVMALCVIPWFFEICYIRLKRKARKPELGHVTIPMIQETKA</sequence>
<evidence type="ECO:0000256" key="1">
    <source>
        <dbReference type="SAM" id="MobiDB-lite"/>
    </source>
</evidence>
<dbReference type="STRING" id="43041.A0A182K474"/>
<feature type="transmembrane region" description="Helical" evidence="2">
    <location>
        <begin position="377"/>
        <end position="395"/>
    </location>
</feature>
<dbReference type="InterPro" id="IPR011701">
    <property type="entry name" value="MFS"/>
</dbReference>
<dbReference type="Pfam" id="PF07690">
    <property type="entry name" value="MFS_1"/>
    <property type="match status" value="1"/>
</dbReference>
<feature type="transmembrane region" description="Helical" evidence="2">
    <location>
        <begin position="407"/>
        <end position="424"/>
    </location>
</feature>
<protein>
    <recommendedName>
        <fullName evidence="5">Major facilitator superfamily (MFS) profile domain-containing protein</fullName>
    </recommendedName>
</protein>
<organism evidence="3 4">
    <name type="scientific">Anopheles christyi</name>
    <dbReference type="NCBI Taxonomy" id="43041"/>
    <lineage>
        <taxon>Eukaryota</taxon>
        <taxon>Metazoa</taxon>
        <taxon>Ecdysozoa</taxon>
        <taxon>Arthropoda</taxon>
        <taxon>Hexapoda</taxon>
        <taxon>Insecta</taxon>
        <taxon>Pterygota</taxon>
        <taxon>Neoptera</taxon>
        <taxon>Endopterygota</taxon>
        <taxon>Diptera</taxon>
        <taxon>Nematocera</taxon>
        <taxon>Culicoidea</taxon>
        <taxon>Culicidae</taxon>
        <taxon>Anophelinae</taxon>
        <taxon>Anopheles</taxon>
    </lineage>
</organism>
<dbReference type="GO" id="GO:0008028">
    <property type="term" value="F:monocarboxylic acid transmembrane transporter activity"/>
    <property type="evidence" value="ECO:0007669"/>
    <property type="project" value="TreeGrafter"/>
</dbReference>
<evidence type="ECO:0008006" key="5">
    <source>
        <dbReference type="Google" id="ProtNLM"/>
    </source>
</evidence>
<evidence type="ECO:0000313" key="3">
    <source>
        <dbReference type="EnsemblMetazoa" id="ACHR005559-PA"/>
    </source>
</evidence>
<feature type="transmembrane region" description="Helical" evidence="2">
    <location>
        <begin position="430"/>
        <end position="447"/>
    </location>
</feature>
<feature type="transmembrane region" description="Helical" evidence="2">
    <location>
        <begin position="146"/>
        <end position="167"/>
    </location>
</feature>
<keyword evidence="2" id="KW-0812">Transmembrane</keyword>
<feature type="transmembrane region" description="Helical" evidence="2">
    <location>
        <begin position="468"/>
        <end position="489"/>
    </location>
</feature>
<dbReference type="AlphaFoldDB" id="A0A182K474"/>
<dbReference type="VEuPathDB" id="VectorBase:ACHR005559"/>
<feature type="region of interest" description="Disordered" evidence="1">
    <location>
        <begin position="215"/>
        <end position="239"/>
    </location>
</feature>
<accession>A0A182K474</accession>
<evidence type="ECO:0000313" key="4">
    <source>
        <dbReference type="Proteomes" id="UP000075881"/>
    </source>
</evidence>
<feature type="transmembrane region" description="Helical" evidence="2">
    <location>
        <begin position="495"/>
        <end position="516"/>
    </location>
</feature>
<name>A0A182K474_9DIPT</name>
<feature type="transmembrane region" description="Helical" evidence="2">
    <location>
        <begin position="114"/>
        <end position="134"/>
    </location>
</feature>
<evidence type="ECO:0000256" key="2">
    <source>
        <dbReference type="SAM" id="Phobius"/>
    </source>
</evidence>
<feature type="transmembrane region" description="Helical" evidence="2">
    <location>
        <begin position="307"/>
        <end position="328"/>
    </location>
</feature>
<dbReference type="Gene3D" id="1.20.1250.20">
    <property type="entry name" value="MFS general substrate transporter like domains"/>
    <property type="match status" value="2"/>
</dbReference>
<dbReference type="SUPFAM" id="SSF103473">
    <property type="entry name" value="MFS general substrate transporter"/>
    <property type="match status" value="1"/>
</dbReference>
<keyword evidence="2" id="KW-1133">Transmembrane helix</keyword>
<dbReference type="Proteomes" id="UP000075881">
    <property type="component" value="Unassembled WGS sequence"/>
</dbReference>
<keyword evidence="2" id="KW-0472">Membrane</keyword>
<feature type="transmembrane region" description="Helical" evidence="2">
    <location>
        <begin position="173"/>
        <end position="196"/>
    </location>
</feature>
<dbReference type="InterPro" id="IPR036259">
    <property type="entry name" value="MFS_trans_sf"/>
</dbReference>
<dbReference type="PANTHER" id="PTHR11360:SF309">
    <property type="entry name" value="MONOCARBOXYLATE TRANSPORTER 7-LIKE PROTEIN"/>
    <property type="match status" value="1"/>
</dbReference>
<proteinExistence type="predicted"/>
<keyword evidence="4" id="KW-1185">Reference proteome</keyword>